<dbReference type="Proteomes" id="UP001321580">
    <property type="component" value="Unassembled WGS sequence"/>
</dbReference>
<evidence type="ECO:0000256" key="1">
    <source>
        <dbReference type="SAM" id="MobiDB-lite"/>
    </source>
</evidence>
<sequence>MRVDVETNADVIAASFGVLASDQIPFASAQALTSLAFDGQRASKLELAQALTLRNRFSQAGIQVNRAEKGNWPNQQAEVGIDPRRSYLVDHVVGASREGGRHGRAILADERLRNARGRVAKKDRPRALLRWAGRSRQPGRPPGAQNGQQSTPLPFLIQSSKWGNEVLVRRSGPARYPLLIVYAFKRGVSIRPEFNMETVTAAAVQDGYYAAYTRALARAIASAKSKGERRASRSRDVRIDGGR</sequence>
<evidence type="ECO:0000313" key="3">
    <source>
        <dbReference type="Proteomes" id="UP001321580"/>
    </source>
</evidence>
<comment type="caution">
    <text evidence="2">The sequence shown here is derived from an EMBL/GenBank/DDBJ whole genome shotgun (WGS) entry which is preliminary data.</text>
</comment>
<reference evidence="2 3" key="1">
    <citation type="submission" date="2023-05" db="EMBL/GenBank/DDBJ databases">
        <title>Lysobacter sp. strain LF1 Genome sequencing and assembly.</title>
        <authorList>
            <person name="Jung Y."/>
        </authorList>
    </citation>
    <scope>NUCLEOTIDE SEQUENCE [LARGE SCALE GENOMIC DNA]</scope>
    <source>
        <strain evidence="2 3">LF1</strain>
    </source>
</reference>
<feature type="region of interest" description="Disordered" evidence="1">
    <location>
        <begin position="131"/>
        <end position="151"/>
    </location>
</feature>
<protein>
    <submittedName>
        <fullName evidence="2">Uncharacterized protein</fullName>
    </submittedName>
</protein>
<dbReference type="RefSeq" id="WP_283214231.1">
    <property type="nucleotide sequence ID" value="NZ_JASGBI010000002.1"/>
</dbReference>
<accession>A0ABT6XKQ4</accession>
<proteinExistence type="predicted"/>
<keyword evidence="3" id="KW-1185">Reference proteome</keyword>
<dbReference type="EMBL" id="JASGBI010000002">
    <property type="protein sequence ID" value="MDI9240750.1"/>
    <property type="molecule type" value="Genomic_DNA"/>
</dbReference>
<gene>
    <name evidence="2" type="ORF">QLQ15_17745</name>
</gene>
<evidence type="ECO:0000313" key="2">
    <source>
        <dbReference type="EMBL" id="MDI9240750.1"/>
    </source>
</evidence>
<name>A0ABT6XKQ4_9GAMM</name>
<organism evidence="2 3">
    <name type="scientific">Lysobacter stagni</name>
    <dbReference type="NCBI Taxonomy" id="3045172"/>
    <lineage>
        <taxon>Bacteria</taxon>
        <taxon>Pseudomonadati</taxon>
        <taxon>Pseudomonadota</taxon>
        <taxon>Gammaproteobacteria</taxon>
        <taxon>Lysobacterales</taxon>
        <taxon>Lysobacteraceae</taxon>
        <taxon>Lysobacter</taxon>
    </lineage>
</organism>